<keyword evidence="3" id="KW-1185">Reference proteome</keyword>
<dbReference type="EMBL" id="JAEMHK010000008">
    <property type="protein sequence ID" value="MBJ6800819.1"/>
    <property type="molecule type" value="Genomic_DNA"/>
</dbReference>
<dbReference type="PANTHER" id="PTHR35841:SF1">
    <property type="entry name" value="PHOSPHONATES-BINDING PERIPLASMIC PROTEIN"/>
    <property type="match status" value="1"/>
</dbReference>
<proteinExistence type="predicted"/>
<keyword evidence="1" id="KW-0732">Signal</keyword>
<gene>
    <name evidence="2" type="ORF">JFN90_11825</name>
</gene>
<dbReference type="PANTHER" id="PTHR35841">
    <property type="entry name" value="PHOSPHONATES-BINDING PERIPLASMIC PROTEIN"/>
    <property type="match status" value="1"/>
</dbReference>
<evidence type="ECO:0000256" key="1">
    <source>
        <dbReference type="SAM" id="SignalP"/>
    </source>
</evidence>
<feature type="signal peptide" evidence="1">
    <location>
        <begin position="1"/>
        <end position="25"/>
    </location>
</feature>
<name>A0ABS0YS56_9BACT</name>
<organism evidence="2 3">
    <name type="scientific">Geomonas propionica</name>
    <dbReference type="NCBI Taxonomy" id="2798582"/>
    <lineage>
        <taxon>Bacteria</taxon>
        <taxon>Pseudomonadati</taxon>
        <taxon>Thermodesulfobacteriota</taxon>
        <taxon>Desulfuromonadia</taxon>
        <taxon>Geobacterales</taxon>
        <taxon>Geobacteraceae</taxon>
        <taxon>Geomonas</taxon>
    </lineage>
</organism>
<comment type="caution">
    <text evidence="2">The sequence shown here is derived from an EMBL/GenBank/DDBJ whole genome shotgun (WGS) entry which is preliminary data.</text>
</comment>
<dbReference type="SUPFAM" id="SSF53850">
    <property type="entry name" value="Periplasmic binding protein-like II"/>
    <property type="match status" value="1"/>
</dbReference>
<dbReference type="Pfam" id="PF12974">
    <property type="entry name" value="Phosphonate-bd"/>
    <property type="match status" value="1"/>
</dbReference>
<accession>A0ABS0YS56</accession>
<feature type="chain" id="PRO_5046542579" evidence="1">
    <location>
        <begin position="26"/>
        <end position="284"/>
    </location>
</feature>
<dbReference type="RefSeq" id="WP_199395324.1">
    <property type="nucleotide sequence ID" value="NZ_JAEMHK010000008.1"/>
</dbReference>
<dbReference type="Gene3D" id="3.40.190.10">
    <property type="entry name" value="Periplasmic binding protein-like II"/>
    <property type="match status" value="2"/>
</dbReference>
<dbReference type="Proteomes" id="UP000641025">
    <property type="component" value="Unassembled WGS sequence"/>
</dbReference>
<protein>
    <submittedName>
        <fullName evidence="2">Phosphate/phosphite/phosphonate ABC transporter substrate-binding protein</fullName>
    </submittedName>
</protein>
<reference evidence="2 3" key="1">
    <citation type="submission" date="2020-12" db="EMBL/GenBank/DDBJ databases">
        <title>Geomonas sp. Red259, isolated from paddy soil.</title>
        <authorList>
            <person name="Xu Z."/>
            <person name="Zhang Z."/>
            <person name="Masuda Y."/>
            <person name="Itoh H."/>
            <person name="Senoo K."/>
        </authorList>
    </citation>
    <scope>NUCLEOTIDE SEQUENCE [LARGE SCALE GENOMIC DNA]</scope>
    <source>
        <strain evidence="2 3">Red259</strain>
    </source>
</reference>
<sequence>MTRCKYNLFCLTLAILFLAALPCLARATEKSYTLAIVPNLPAVTLHKNWTPIAEYLSRELGVKVELRLYDKVTTFIEQTQAGDADFMYAAPNMFFLAYQKQKYIPLVRGSNMLRGQVFVRKDSPYTKVKDLEGKTIAIVGPKNVCSVITRHALITGQNIDFNVSFSGSTINVAKSVLLGKADAGATLDSSMMEDAREMQNELRVLMQTPQIPPHPLAAHPRIPKKVRDAVTAALLNLDKSEQGRKMLEAVKLTRPVKADYKRDYSFFANVDFDRLEKQQPKPAK</sequence>
<evidence type="ECO:0000313" key="2">
    <source>
        <dbReference type="EMBL" id="MBJ6800819.1"/>
    </source>
</evidence>
<evidence type="ECO:0000313" key="3">
    <source>
        <dbReference type="Proteomes" id="UP000641025"/>
    </source>
</evidence>